<dbReference type="InterPro" id="IPR017451">
    <property type="entry name" value="F-box-assoc_interact_dom"/>
</dbReference>
<protein>
    <submittedName>
        <fullName evidence="3">F-Box protein</fullName>
    </submittedName>
</protein>
<dbReference type="RefSeq" id="XP_015168581.1">
    <property type="nucleotide sequence ID" value="XM_015313095.1"/>
</dbReference>
<dbReference type="AlphaFoldDB" id="M1BHV1"/>
<dbReference type="FunCoup" id="M1BHV1">
    <property type="interactions" value="5"/>
</dbReference>
<dbReference type="EnsemblPlants" id="PGSC0003DMT400045556">
    <property type="protein sequence ID" value="PGSC0003DMT400045556"/>
    <property type="gene ID" value="PGSC0003DMG400017667"/>
</dbReference>
<dbReference type="PROSITE" id="PS50181">
    <property type="entry name" value="FBOX"/>
    <property type="match status" value="1"/>
</dbReference>
<dbReference type="InParanoid" id="M1BHV1"/>
<reference evidence="4" key="1">
    <citation type="journal article" date="2011" name="Nature">
        <title>Genome sequence and analysis of the tuber crop potato.</title>
        <authorList>
            <consortium name="The Potato Genome Sequencing Consortium"/>
        </authorList>
    </citation>
    <scope>NUCLEOTIDE SEQUENCE [LARGE SCALE GENOMIC DNA]</scope>
    <source>
        <strain evidence="4">cv. DM1-3 516 R44</strain>
    </source>
</reference>
<dbReference type="PaxDb" id="4113-PGSC0003DMT400045556"/>
<dbReference type="Gene3D" id="1.20.1280.50">
    <property type="match status" value="1"/>
</dbReference>
<reference evidence="3" key="2">
    <citation type="submission" date="2015-06" db="UniProtKB">
        <authorList>
            <consortium name="EnsemblPlants"/>
        </authorList>
    </citation>
    <scope>IDENTIFICATION</scope>
    <source>
        <strain evidence="3">DM1-3 516 R44</strain>
    </source>
</reference>
<dbReference type="Gramene" id="PGSC0003DMT400045556">
    <property type="protein sequence ID" value="PGSC0003DMT400045556"/>
    <property type="gene ID" value="PGSC0003DMG400017667"/>
</dbReference>
<dbReference type="InterPro" id="IPR011043">
    <property type="entry name" value="Gal_Oxase/kelch_b-propeller"/>
</dbReference>
<feature type="domain" description="F-box" evidence="2">
    <location>
        <begin position="66"/>
        <end position="112"/>
    </location>
</feature>
<gene>
    <name evidence="3" type="primary">LOC102593603</name>
</gene>
<dbReference type="Proteomes" id="UP000011115">
    <property type="component" value="Unassembled WGS sequence"/>
</dbReference>
<proteinExistence type="predicted"/>
<evidence type="ECO:0000313" key="4">
    <source>
        <dbReference type="Proteomes" id="UP000011115"/>
    </source>
</evidence>
<evidence type="ECO:0000256" key="1">
    <source>
        <dbReference type="SAM" id="MobiDB-lite"/>
    </source>
</evidence>
<name>M1BHV1_SOLTU</name>
<evidence type="ECO:0000313" key="3">
    <source>
        <dbReference type="EnsemblPlants" id="PGSC0003DMT400045556"/>
    </source>
</evidence>
<dbReference type="InterPro" id="IPR036047">
    <property type="entry name" value="F-box-like_dom_sf"/>
</dbReference>
<dbReference type="GeneID" id="102593603"/>
<dbReference type="InterPro" id="IPR050796">
    <property type="entry name" value="SCF_F-box_component"/>
</dbReference>
<dbReference type="PANTHER" id="PTHR31672">
    <property type="entry name" value="BNACNNG10540D PROTEIN"/>
    <property type="match status" value="1"/>
</dbReference>
<feature type="region of interest" description="Disordered" evidence="1">
    <location>
        <begin position="36"/>
        <end position="55"/>
    </location>
</feature>
<dbReference type="InterPro" id="IPR001810">
    <property type="entry name" value="F-box_dom"/>
</dbReference>
<dbReference type="eggNOG" id="ENOG502QUVH">
    <property type="taxonomic scope" value="Eukaryota"/>
</dbReference>
<organism evidence="3 4">
    <name type="scientific">Solanum tuberosum</name>
    <name type="common">Potato</name>
    <dbReference type="NCBI Taxonomy" id="4113"/>
    <lineage>
        <taxon>Eukaryota</taxon>
        <taxon>Viridiplantae</taxon>
        <taxon>Streptophyta</taxon>
        <taxon>Embryophyta</taxon>
        <taxon>Tracheophyta</taxon>
        <taxon>Spermatophyta</taxon>
        <taxon>Magnoliopsida</taxon>
        <taxon>eudicotyledons</taxon>
        <taxon>Gunneridae</taxon>
        <taxon>Pentapetalae</taxon>
        <taxon>asterids</taxon>
        <taxon>lamiids</taxon>
        <taxon>Solanales</taxon>
        <taxon>Solanaceae</taxon>
        <taxon>Solanoideae</taxon>
        <taxon>Solaneae</taxon>
        <taxon>Solanum</taxon>
    </lineage>
</organism>
<dbReference type="KEGG" id="sot:102593603"/>
<dbReference type="Pfam" id="PF07734">
    <property type="entry name" value="FBA_1"/>
    <property type="match status" value="1"/>
</dbReference>
<dbReference type="OrthoDB" id="1268108at2759"/>
<dbReference type="SUPFAM" id="SSF50965">
    <property type="entry name" value="Galactose oxidase, central domain"/>
    <property type="match status" value="1"/>
</dbReference>
<accession>M1BHV1</accession>
<dbReference type="HOGENOM" id="CLU_027176_1_0_1"/>
<dbReference type="Pfam" id="PF00646">
    <property type="entry name" value="F-box"/>
    <property type="match status" value="1"/>
</dbReference>
<dbReference type="SMART" id="SM00256">
    <property type="entry name" value="FBOX"/>
    <property type="match status" value="1"/>
</dbReference>
<evidence type="ECO:0000259" key="2">
    <source>
        <dbReference type="PROSITE" id="PS50181"/>
    </source>
</evidence>
<dbReference type="CDD" id="cd22157">
    <property type="entry name" value="F-box_AtFBW1-like"/>
    <property type="match status" value="1"/>
</dbReference>
<dbReference type="InterPro" id="IPR006527">
    <property type="entry name" value="F-box-assoc_dom_typ1"/>
</dbReference>
<dbReference type="PANTHER" id="PTHR31672:SF13">
    <property type="entry name" value="F-BOX PROTEIN CPR30-LIKE"/>
    <property type="match status" value="1"/>
</dbReference>
<dbReference type="OMA" id="ASSDEYW"/>
<dbReference type="NCBIfam" id="TIGR01640">
    <property type="entry name" value="F_box_assoc_1"/>
    <property type="match status" value="1"/>
</dbReference>
<dbReference type="SUPFAM" id="SSF81383">
    <property type="entry name" value="F-box domain"/>
    <property type="match status" value="1"/>
</dbReference>
<sequence>MELGENENTHQTQNGANPLTTILNFHQLRCEISNTQMTSEASDPPPHGSKPSNFAEFSSTSMNNSILTIPFLPAELIIEILSRLPVKSLLKFRSVSKSWLSIISSPKFIKTHLRVSIDNKECTHHRLLMKLYRANSNLKDCSFSSLLYNESVIEANDLNCPMENSGVSFCIVGSINGLICFADGTGDLFLWNPTIKKYKKLSHRRLTSNTNFIYGFGYDEFCDDYKVVCIVAIYQHGGYSTVEVKIYSLKSDSWRNMDDLGDRMRSRTSATFVNGKLHWTTSCGLGELRGRGTWSIVSMDMADEKWRKIEPPCFGEEDFGFKVGVLGNNLSVLSMNVLLTRVNIWVKEEYGVKESWTTMYTIKCLNDLDRHFLYPSCYMSNKGDTLLVYVTPGMIQNQEDTPFVIKKICDDPIKYVEVTNFGARLSNEIYIESLVCPLSQNQQGLSKNEGCRCSDELQLCNL</sequence>
<keyword evidence="4" id="KW-1185">Reference proteome</keyword>